<dbReference type="RefSeq" id="WP_110320167.1">
    <property type="nucleotide sequence ID" value="NZ_QJJU01000046.1"/>
</dbReference>
<dbReference type="Proteomes" id="UP000247781">
    <property type="component" value="Unassembled WGS sequence"/>
</dbReference>
<dbReference type="InterPro" id="IPR041347">
    <property type="entry name" value="MftR_C"/>
</dbReference>
<sequence>MGVTNQALGLRDRKKIQTRQAIRREAMRLIEDNGYANTTIEQIADAAEVSPSTFFRYFPSKEMVLMANDLDLVTIEALAQQPRDMPSLKAFRRALEVTMAALSEDEWRFERARLKMVLSIPELKAAQFDEYRRTVAMLTEADCRRTGRQPDDFEVRVFVGALAGGLMAVLDGASGVPERMYKALDFMEAGMPLRAIGSDS</sequence>
<dbReference type="EMBL" id="QJJU01000046">
    <property type="protein sequence ID" value="PXW97882.1"/>
    <property type="molecule type" value="Genomic_DNA"/>
</dbReference>
<keyword evidence="3" id="KW-0804">Transcription</keyword>
<dbReference type="GO" id="GO:0000976">
    <property type="term" value="F:transcription cis-regulatory region binding"/>
    <property type="evidence" value="ECO:0007669"/>
    <property type="project" value="TreeGrafter"/>
</dbReference>
<keyword evidence="1" id="KW-0805">Transcription regulation</keyword>
<proteinExistence type="predicted"/>
<dbReference type="AlphaFoldDB" id="A0A318H7S3"/>
<feature type="domain" description="HTH tetR-type" evidence="5">
    <location>
        <begin position="16"/>
        <end position="76"/>
    </location>
</feature>
<dbReference type="SUPFAM" id="SSF46689">
    <property type="entry name" value="Homeodomain-like"/>
    <property type="match status" value="1"/>
</dbReference>
<feature type="DNA-binding region" description="H-T-H motif" evidence="4">
    <location>
        <begin position="39"/>
        <end position="58"/>
    </location>
</feature>
<evidence type="ECO:0000256" key="1">
    <source>
        <dbReference type="ARBA" id="ARBA00023015"/>
    </source>
</evidence>
<dbReference type="GO" id="GO:0003700">
    <property type="term" value="F:DNA-binding transcription factor activity"/>
    <property type="evidence" value="ECO:0007669"/>
    <property type="project" value="TreeGrafter"/>
</dbReference>
<reference evidence="6 7" key="2">
    <citation type="submission" date="2018-06" db="EMBL/GenBank/DDBJ databases">
        <title>Sequencing of bacterial isolates from soil warming experiment in Harvard Forest, Massachusetts, USA.</title>
        <authorList>
            <person name="Deangelis K.PhD."/>
        </authorList>
    </citation>
    <scope>NUCLEOTIDE SEQUENCE [LARGE SCALE GENOMIC DNA]</scope>
    <source>
        <strain evidence="6 7">GAS496</strain>
    </source>
</reference>
<keyword evidence="7" id="KW-1185">Reference proteome</keyword>
<dbReference type="InterPro" id="IPR009057">
    <property type="entry name" value="Homeodomain-like_sf"/>
</dbReference>
<dbReference type="Gene3D" id="1.10.10.60">
    <property type="entry name" value="Homeodomain-like"/>
    <property type="match status" value="1"/>
</dbReference>
<gene>
    <name evidence="6" type="ORF">C8E89_1463</name>
</gene>
<keyword evidence="2 4" id="KW-0238">DNA-binding</keyword>
<evidence type="ECO:0000256" key="3">
    <source>
        <dbReference type="ARBA" id="ARBA00023163"/>
    </source>
</evidence>
<dbReference type="Pfam" id="PF17754">
    <property type="entry name" value="TetR_C_14"/>
    <property type="match status" value="1"/>
</dbReference>
<organism evidence="6 7">
    <name type="scientific">Mycolicibacterium moriokaense</name>
    <dbReference type="NCBI Taxonomy" id="39691"/>
    <lineage>
        <taxon>Bacteria</taxon>
        <taxon>Bacillati</taxon>
        <taxon>Actinomycetota</taxon>
        <taxon>Actinomycetes</taxon>
        <taxon>Mycobacteriales</taxon>
        <taxon>Mycobacteriaceae</taxon>
        <taxon>Mycolicibacterium</taxon>
    </lineage>
</organism>
<name>A0A318H7S3_9MYCO</name>
<evidence type="ECO:0000313" key="6">
    <source>
        <dbReference type="EMBL" id="PXW97882.1"/>
    </source>
</evidence>
<comment type="caution">
    <text evidence="6">The sequence shown here is derived from an EMBL/GenBank/DDBJ whole genome shotgun (WGS) entry which is preliminary data.</text>
</comment>
<dbReference type="Pfam" id="PF00440">
    <property type="entry name" value="TetR_N"/>
    <property type="match status" value="1"/>
</dbReference>
<protein>
    <submittedName>
        <fullName evidence="6">TetR family transcriptional regulator</fullName>
    </submittedName>
</protein>
<evidence type="ECO:0000313" key="7">
    <source>
        <dbReference type="Proteomes" id="UP000247781"/>
    </source>
</evidence>
<accession>A0A318H7S3</accession>
<dbReference type="Gene3D" id="1.10.357.10">
    <property type="entry name" value="Tetracycline Repressor, domain 2"/>
    <property type="match status" value="1"/>
</dbReference>
<evidence type="ECO:0000256" key="4">
    <source>
        <dbReference type="PROSITE-ProRule" id="PRU00335"/>
    </source>
</evidence>
<evidence type="ECO:0000259" key="5">
    <source>
        <dbReference type="PROSITE" id="PS50977"/>
    </source>
</evidence>
<dbReference type="PRINTS" id="PR00455">
    <property type="entry name" value="HTHTETR"/>
</dbReference>
<dbReference type="InterPro" id="IPR050109">
    <property type="entry name" value="HTH-type_TetR-like_transc_reg"/>
</dbReference>
<dbReference type="InterPro" id="IPR001647">
    <property type="entry name" value="HTH_TetR"/>
</dbReference>
<dbReference type="PANTHER" id="PTHR30055">
    <property type="entry name" value="HTH-TYPE TRANSCRIPTIONAL REGULATOR RUTR"/>
    <property type="match status" value="1"/>
</dbReference>
<evidence type="ECO:0000256" key="2">
    <source>
        <dbReference type="ARBA" id="ARBA00023125"/>
    </source>
</evidence>
<dbReference type="PROSITE" id="PS50977">
    <property type="entry name" value="HTH_TETR_2"/>
    <property type="match status" value="1"/>
</dbReference>
<dbReference type="PANTHER" id="PTHR30055:SF234">
    <property type="entry name" value="HTH-TYPE TRANSCRIPTIONAL REGULATOR BETI"/>
    <property type="match status" value="1"/>
</dbReference>
<dbReference type="OrthoDB" id="4143918at2"/>
<reference evidence="7" key="1">
    <citation type="submission" date="2018-05" db="EMBL/GenBank/DDBJ databases">
        <authorList>
            <person name="Deangelis K."/>
            <person name="Huntemann M."/>
            <person name="Clum A."/>
            <person name="Pillay M."/>
            <person name="Palaniappan K."/>
            <person name="Varghese N."/>
            <person name="Mikhailova N."/>
            <person name="Stamatis D."/>
            <person name="Reddy T."/>
            <person name="Daum C."/>
            <person name="Shapiro N."/>
            <person name="Ivanova N."/>
            <person name="Kyrpides N."/>
            <person name="Woyke T."/>
        </authorList>
    </citation>
    <scope>NUCLEOTIDE SEQUENCE [LARGE SCALE GENOMIC DNA]</scope>
    <source>
        <strain evidence="7">GAS496</strain>
    </source>
</reference>